<dbReference type="HOGENOM" id="CLU_1882893_0_0_0"/>
<keyword evidence="2" id="KW-1185">Reference proteome</keyword>
<evidence type="ECO:0000313" key="2">
    <source>
        <dbReference type="Proteomes" id="UP000001887"/>
    </source>
</evidence>
<dbReference type="AlphaFoldDB" id="D2R391"/>
<evidence type="ECO:0000313" key="1">
    <source>
        <dbReference type="EMBL" id="ADB15122.1"/>
    </source>
</evidence>
<reference evidence="1 2" key="1">
    <citation type="journal article" date="2009" name="Stand. Genomic Sci.">
        <title>Complete genome sequence of Pirellula staleyi type strain (ATCC 27377).</title>
        <authorList>
            <person name="Clum A."/>
            <person name="Tindall B.J."/>
            <person name="Sikorski J."/>
            <person name="Ivanova N."/>
            <person name="Mavrommatis K."/>
            <person name="Lucas S."/>
            <person name="Glavina del Rio T."/>
            <person name="Nolan M."/>
            <person name="Chen F."/>
            <person name="Tice H."/>
            <person name="Pitluck S."/>
            <person name="Cheng J.F."/>
            <person name="Chertkov O."/>
            <person name="Brettin T."/>
            <person name="Han C."/>
            <person name="Detter J.C."/>
            <person name="Kuske C."/>
            <person name="Bruce D."/>
            <person name="Goodwin L."/>
            <person name="Ovchinikova G."/>
            <person name="Pati A."/>
            <person name="Mikhailova N."/>
            <person name="Chen A."/>
            <person name="Palaniappan K."/>
            <person name="Land M."/>
            <person name="Hauser L."/>
            <person name="Chang Y.J."/>
            <person name="Jeffries C.D."/>
            <person name="Chain P."/>
            <person name="Rohde M."/>
            <person name="Goker M."/>
            <person name="Bristow J."/>
            <person name="Eisen J.A."/>
            <person name="Markowitz V."/>
            <person name="Hugenholtz P."/>
            <person name="Kyrpides N.C."/>
            <person name="Klenk H.P."/>
            <person name="Lapidus A."/>
        </authorList>
    </citation>
    <scope>NUCLEOTIDE SEQUENCE [LARGE SCALE GENOMIC DNA]</scope>
    <source>
        <strain evidence="2">ATCC 27377 / DSM 6068 / ICPB 4128</strain>
    </source>
</reference>
<dbReference type="Proteomes" id="UP000001887">
    <property type="component" value="Chromosome"/>
</dbReference>
<dbReference type="STRING" id="530564.Psta_0432"/>
<sequence>MGHILFYKSYEHELGDVSVGRWREIQRLLPPFVEYVNGAMTLDWSSGIRRNVTVYADDSLKPFEASDAERLTILPFMLTRFLRDESDGLNEIYVEDADEVMRLFAWYDFLSARDGAASLYAPLVQTLRSCTRGIEAFASSGDT</sequence>
<dbReference type="EMBL" id="CP001848">
    <property type="protein sequence ID" value="ADB15122.1"/>
    <property type="molecule type" value="Genomic_DNA"/>
</dbReference>
<dbReference type="eggNOG" id="ENOG502ZHMN">
    <property type="taxonomic scope" value="Bacteria"/>
</dbReference>
<gene>
    <name evidence="1" type="ordered locus">Psta_0432</name>
</gene>
<accession>D2R391</accession>
<protein>
    <submittedName>
        <fullName evidence="1">Uncharacterized protein</fullName>
    </submittedName>
</protein>
<proteinExistence type="predicted"/>
<name>D2R391_PIRSD</name>
<dbReference type="KEGG" id="psl:Psta_0432"/>
<organism evidence="1 2">
    <name type="scientific">Pirellula staleyi (strain ATCC 27377 / DSM 6068 / ICPB 4128)</name>
    <name type="common">Pirella staleyi</name>
    <dbReference type="NCBI Taxonomy" id="530564"/>
    <lineage>
        <taxon>Bacteria</taxon>
        <taxon>Pseudomonadati</taxon>
        <taxon>Planctomycetota</taxon>
        <taxon>Planctomycetia</taxon>
        <taxon>Pirellulales</taxon>
        <taxon>Pirellulaceae</taxon>
        <taxon>Pirellula</taxon>
    </lineage>
</organism>